<evidence type="ECO:0000256" key="3">
    <source>
        <dbReference type="ARBA" id="ARBA00023125"/>
    </source>
</evidence>
<dbReference type="InterPro" id="IPR036388">
    <property type="entry name" value="WH-like_DNA-bd_sf"/>
</dbReference>
<dbReference type="EMBL" id="CP050266">
    <property type="protein sequence ID" value="QIR06923.1"/>
    <property type="molecule type" value="Genomic_DNA"/>
</dbReference>
<gene>
    <name evidence="6" type="ORF">HBA18_11425</name>
</gene>
<dbReference type="PROSITE" id="PS50931">
    <property type="entry name" value="HTH_LYSR"/>
    <property type="match status" value="1"/>
</dbReference>
<name>A0ABX6K967_SALCS</name>
<dbReference type="SUPFAM" id="SSF53850">
    <property type="entry name" value="Periplasmic binding protein-like II"/>
    <property type="match status" value="1"/>
</dbReference>
<dbReference type="Pfam" id="PF03466">
    <property type="entry name" value="LysR_substrate"/>
    <property type="match status" value="1"/>
</dbReference>
<reference evidence="6 7" key="1">
    <citation type="submission" date="2020-03" db="EMBL/GenBank/DDBJ databases">
        <title>Genome mining reveals the biosynthetic pathways of PHA and ectoines of the halophilic strain Salinivibrio costicola M318 isolated from fermented shrimp paste.</title>
        <authorList>
            <person name="Doan T.V."/>
            <person name="Tran L.T."/>
            <person name="Trieu T.A."/>
            <person name="Nguyen Q.V."/>
            <person name="Quach T.N."/>
            <person name="Phi T.Q."/>
            <person name="Kumar S."/>
        </authorList>
    </citation>
    <scope>NUCLEOTIDE SEQUENCE [LARGE SCALE GENOMIC DNA]</scope>
    <source>
        <strain evidence="6 7">M318</strain>
    </source>
</reference>
<keyword evidence="4" id="KW-0804">Transcription</keyword>
<dbReference type="Pfam" id="PF00126">
    <property type="entry name" value="HTH_1"/>
    <property type="match status" value="1"/>
</dbReference>
<dbReference type="Gene3D" id="1.10.10.10">
    <property type="entry name" value="Winged helix-like DNA-binding domain superfamily/Winged helix DNA-binding domain"/>
    <property type="match status" value="1"/>
</dbReference>
<evidence type="ECO:0000256" key="2">
    <source>
        <dbReference type="ARBA" id="ARBA00023015"/>
    </source>
</evidence>
<dbReference type="SUPFAM" id="SSF46785">
    <property type="entry name" value="Winged helix' DNA-binding domain"/>
    <property type="match status" value="1"/>
</dbReference>
<feature type="domain" description="HTH lysR-type" evidence="5">
    <location>
        <begin position="1"/>
        <end position="59"/>
    </location>
</feature>
<dbReference type="Proteomes" id="UP000501408">
    <property type="component" value="Chromosome 1"/>
</dbReference>
<dbReference type="InterPro" id="IPR036390">
    <property type="entry name" value="WH_DNA-bd_sf"/>
</dbReference>
<accession>A0ABX6K967</accession>
<dbReference type="PANTHER" id="PTHR30537:SF66">
    <property type="entry name" value="IRON-REGULATED VIRULENCE REGULATORY PROTEIN IRGB"/>
    <property type="match status" value="1"/>
</dbReference>
<dbReference type="InterPro" id="IPR005119">
    <property type="entry name" value="LysR_subst-bd"/>
</dbReference>
<dbReference type="InterPro" id="IPR000847">
    <property type="entry name" value="LysR_HTH_N"/>
</dbReference>
<evidence type="ECO:0000256" key="1">
    <source>
        <dbReference type="ARBA" id="ARBA00009437"/>
    </source>
</evidence>
<evidence type="ECO:0000313" key="7">
    <source>
        <dbReference type="Proteomes" id="UP000501408"/>
    </source>
</evidence>
<organism evidence="6 7">
    <name type="scientific">Salinivibrio costicola</name>
    <name type="common">Vibrio costicola</name>
    <dbReference type="NCBI Taxonomy" id="51367"/>
    <lineage>
        <taxon>Bacteria</taxon>
        <taxon>Pseudomonadati</taxon>
        <taxon>Pseudomonadota</taxon>
        <taxon>Gammaproteobacteria</taxon>
        <taxon>Vibrionales</taxon>
        <taxon>Vibrionaceae</taxon>
        <taxon>Salinivibrio</taxon>
    </lineage>
</organism>
<dbReference type="InterPro" id="IPR058163">
    <property type="entry name" value="LysR-type_TF_proteobact-type"/>
</dbReference>
<keyword evidence="2" id="KW-0805">Transcription regulation</keyword>
<sequence length="312" mass="34605">MQDLAAIRAFDALCRHQSLTAAADALHQPKSTISRRLAQLESDLGQALTQRQGNRLVLTKAGETFSRYCSQILALAEESQEAIHGLNNELKGPIEVICHPALMRGWAGPLLNHFLTEHPKVSITLTSELSAQRIQAADIVIWADDVMLPSNCRTQTLGHWHYGIYASPAYVQAHGPFSHPSALDDHAWLDVFALRRRGLTLFHSHQAPYHLSALPSRFNCDMVAIQIDAIANGQGVGLLPTWNAEGYQTHHPDKIIRCLPQWQSAAVPIRLYSASGRLPLRIETLVERFITRAPKAWTDAQMADDVMPVAVE</sequence>
<comment type="similarity">
    <text evidence="1">Belongs to the LysR transcriptional regulatory family.</text>
</comment>
<dbReference type="RefSeq" id="WP_167314820.1">
    <property type="nucleotide sequence ID" value="NZ_CP050266.1"/>
</dbReference>
<keyword evidence="3" id="KW-0238">DNA-binding</keyword>
<dbReference type="Gene3D" id="3.40.190.290">
    <property type="match status" value="1"/>
</dbReference>
<proteinExistence type="inferred from homology"/>
<dbReference type="PANTHER" id="PTHR30537">
    <property type="entry name" value="HTH-TYPE TRANSCRIPTIONAL REGULATOR"/>
    <property type="match status" value="1"/>
</dbReference>
<keyword evidence="7" id="KW-1185">Reference proteome</keyword>
<evidence type="ECO:0000259" key="5">
    <source>
        <dbReference type="PROSITE" id="PS50931"/>
    </source>
</evidence>
<evidence type="ECO:0000313" key="6">
    <source>
        <dbReference type="EMBL" id="QIR06923.1"/>
    </source>
</evidence>
<evidence type="ECO:0000256" key="4">
    <source>
        <dbReference type="ARBA" id="ARBA00023163"/>
    </source>
</evidence>
<protein>
    <submittedName>
        <fullName evidence="6">LysR family transcriptional regulator</fullName>
    </submittedName>
</protein>